<dbReference type="SMART" id="SM00028">
    <property type="entry name" value="TPR"/>
    <property type="match status" value="4"/>
</dbReference>
<evidence type="ECO:0000256" key="2">
    <source>
        <dbReference type="ARBA" id="ARBA00022803"/>
    </source>
</evidence>
<accession>A0A1Y5F2A6</accession>
<dbReference type="EMBL" id="MAAO01000016">
    <property type="protein sequence ID" value="OUR93066.1"/>
    <property type="molecule type" value="Genomic_DNA"/>
</dbReference>
<dbReference type="InterPro" id="IPR011990">
    <property type="entry name" value="TPR-like_helical_dom_sf"/>
</dbReference>
<dbReference type="SUPFAM" id="SSF48452">
    <property type="entry name" value="TPR-like"/>
    <property type="match status" value="1"/>
</dbReference>
<sequence>MAHSNQILERYLTTLEKDPSSRVFAPLAEYYRKNGLLTQAIDTLNQGIKLNPSYVLGHLGLGFCYFDNGDYKRSYDILRPLIDSNRDNIRMLRLFSEICLELKKSEEALENLKYLLFINPKDKDAAEKVKAIEKDNEKFGPIKFNVQDEFSSSPAFEQEKNILFDVDSMKSEPSHFEGIDDWVKVDLSSEDETEQSKEQFDQWSMNSKLPEEIEEEVVEEKESISREFKVELSPNEFVQPETPVITHTLVDLYCNQGYLDKARDLLEKILELNPNDLKTKLKLQEVEKVLSDVFFQEEVQEPAEEVAVEQPKNLSSISTNSEDSGRDDLMNLFDQKFNAESKIHIVEELSSSVQNKKLELIENRLNAFHKALESRAELILNKNR</sequence>
<keyword evidence="1" id="KW-0677">Repeat</keyword>
<protein>
    <recommendedName>
        <fullName evidence="6">Tetratricopeptide repeat protein</fullName>
    </recommendedName>
</protein>
<dbReference type="Gene3D" id="1.25.40.10">
    <property type="entry name" value="Tetratricopeptide repeat domain"/>
    <property type="match status" value="2"/>
</dbReference>
<reference evidence="5" key="1">
    <citation type="journal article" date="2017" name="Proc. Natl. Acad. Sci. U.S.A.">
        <title>Simulation of Deepwater Horizon oil plume reveals substrate specialization within a complex community of hydrocarbon-degraders.</title>
        <authorList>
            <person name="Hu P."/>
            <person name="Dubinsky E.A."/>
            <person name="Probst A.J."/>
            <person name="Wang J."/>
            <person name="Sieber C.M.K."/>
            <person name="Tom L.M."/>
            <person name="Gardinali P."/>
            <person name="Banfield J.F."/>
            <person name="Atlas R.M."/>
            <person name="Andersen G.L."/>
        </authorList>
    </citation>
    <scope>NUCLEOTIDE SEQUENCE [LARGE SCALE GENOMIC DNA]</scope>
</reference>
<evidence type="ECO:0000313" key="5">
    <source>
        <dbReference type="Proteomes" id="UP000196531"/>
    </source>
</evidence>
<dbReference type="PROSITE" id="PS50005">
    <property type="entry name" value="TPR"/>
    <property type="match status" value="2"/>
</dbReference>
<dbReference type="AlphaFoldDB" id="A0A1Y5F2A6"/>
<keyword evidence="2 3" id="KW-0802">TPR repeat</keyword>
<evidence type="ECO:0000256" key="1">
    <source>
        <dbReference type="ARBA" id="ARBA00022737"/>
    </source>
</evidence>
<dbReference type="Pfam" id="PF12895">
    <property type="entry name" value="ANAPC3"/>
    <property type="match status" value="1"/>
</dbReference>
<gene>
    <name evidence="4" type="ORF">A9Q84_21420</name>
</gene>
<dbReference type="PANTHER" id="PTHR44943:SF8">
    <property type="entry name" value="TPR REPEAT-CONTAINING PROTEIN MJ0263"/>
    <property type="match status" value="1"/>
</dbReference>
<dbReference type="InterPro" id="IPR051685">
    <property type="entry name" value="Ycf3/AcsC/BcsC/TPR_MFPF"/>
</dbReference>
<dbReference type="InterPro" id="IPR019734">
    <property type="entry name" value="TPR_rpt"/>
</dbReference>
<proteinExistence type="predicted"/>
<dbReference type="PANTHER" id="PTHR44943">
    <property type="entry name" value="CELLULOSE SYNTHASE OPERON PROTEIN C"/>
    <property type="match status" value="1"/>
</dbReference>
<name>A0A1Y5F2A6_9BACT</name>
<feature type="repeat" description="TPR" evidence="3">
    <location>
        <begin position="243"/>
        <end position="276"/>
    </location>
</feature>
<dbReference type="Proteomes" id="UP000196531">
    <property type="component" value="Unassembled WGS sequence"/>
</dbReference>
<organism evidence="4 5">
    <name type="scientific">Halobacteriovorax marinus</name>
    <dbReference type="NCBI Taxonomy" id="97084"/>
    <lineage>
        <taxon>Bacteria</taxon>
        <taxon>Pseudomonadati</taxon>
        <taxon>Bdellovibrionota</taxon>
        <taxon>Bacteriovoracia</taxon>
        <taxon>Bacteriovoracales</taxon>
        <taxon>Halobacteriovoraceae</taxon>
        <taxon>Halobacteriovorax</taxon>
    </lineage>
</organism>
<evidence type="ECO:0008006" key="6">
    <source>
        <dbReference type="Google" id="ProtNLM"/>
    </source>
</evidence>
<evidence type="ECO:0000313" key="4">
    <source>
        <dbReference type="EMBL" id="OUR93066.1"/>
    </source>
</evidence>
<evidence type="ECO:0000256" key="3">
    <source>
        <dbReference type="PROSITE-ProRule" id="PRU00339"/>
    </source>
</evidence>
<dbReference type="Pfam" id="PF13181">
    <property type="entry name" value="TPR_8"/>
    <property type="match status" value="2"/>
</dbReference>
<feature type="repeat" description="TPR" evidence="3">
    <location>
        <begin position="21"/>
        <end position="54"/>
    </location>
</feature>
<comment type="caution">
    <text evidence="4">The sequence shown here is derived from an EMBL/GenBank/DDBJ whole genome shotgun (WGS) entry which is preliminary data.</text>
</comment>